<dbReference type="Proteomes" id="UP001189429">
    <property type="component" value="Unassembled WGS sequence"/>
</dbReference>
<reference evidence="3" key="1">
    <citation type="submission" date="2023-10" db="EMBL/GenBank/DDBJ databases">
        <authorList>
            <person name="Chen Y."/>
            <person name="Shah S."/>
            <person name="Dougan E. K."/>
            <person name="Thang M."/>
            <person name="Chan C."/>
        </authorList>
    </citation>
    <scope>NUCLEOTIDE SEQUENCE [LARGE SCALE GENOMIC DNA]</scope>
</reference>
<feature type="region of interest" description="Disordered" evidence="2">
    <location>
        <begin position="1"/>
        <end position="43"/>
    </location>
</feature>
<sequence>MARGKRQLEDDDAEEVARADEEEDAEDEDDDDGTGTCSTASTLRMPEGWTLAFLKPSGKPFVCATCAAQSDEPSPLNSAFAGDKFGGRRPWGRYKQLKKNKVKKACGKSCLVCVHAILASWAASARPPGSAAMEALPDPVVAVAQAALRRQLRPRRDGRKQTAIARTAGVRTEKEWGQRPAPSAPRQPKGAWANGPPTPDLVASITAAIERKFDQKFKSLKDPKAQVPEAAGGDAAPPGDEQEQRGARIDSLEKALKQLGDVDSSDPARACLEEQLRAARKAQREAKPQLQQHTNVAFRPQAAQRKQAKAAEAVTAQQKVIEAAQKSLLELQEKQAACQREVAALEEELRRTMPAGPGTSSQYMDVKLELPTEVLDDEANADVKQLLSSAAFAKLQVLQAEPTGEAGLLLPLTTLLPQHRPREGMLQCRRRLVLALMQYLTFSVLLAPQVSELYAARRDVVHVAHTQREWPYLLGSISDCDGWPELVVYSAYFHDSVGLDMANMNLLSVLGASISRSAGSFLAAADWNVEPGVIEQSGFTRKAGLITMAPARHTCIMSTSASTIDFFLASQDIVRATEKDHAQDPMLIARGWQWLYRVWHEFELMVQQRDELHHNTAAISLKQTCLVENYPGEGLDVRLDSQVIALRQLIHEYPEVYPHEWWDRATLFGEHLSVEFEVATKESLRLRQQSWTEWCDTALKGSAKLMHKITRLQKVWCPTVVQKVPGIYSSSPEEVLNSEASHKQVRYARAAVANLASLEQWKRIDELHKPPAFLDWLVYGLQWDECDFDVVEGSGHCVARRRVLAQHGQLQWQSSGSGVVQREDVVLPMSVLSDGKSSSIASAIFHKHEGHLESLWGRATLGCMQVNTDSVLVNKRVWKYLLALSQIPASVMILFNPCLQHQVALTLNAITLFLGVLGRLFGACSVMRHGEHIQNLEKAVRKHLDHPETGLEIIPELPPPEHAVRLERLLMATHYSRAARRQHNVDSPAEDLERDEEAELIRNMWNGDLRRARPCHYCPPGHCQSREVLVVHDAQSGFVPAEFEELPGLGCSGRGWGVL</sequence>
<evidence type="ECO:0000313" key="4">
    <source>
        <dbReference type="Proteomes" id="UP001189429"/>
    </source>
</evidence>
<feature type="compositionally biased region" description="Acidic residues" evidence="2">
    <location>
        <begin position="9"/>
        <end position="33"/>
    </location>
</feature>
<name>A0ABN9SCK6_9DINO</name>
<feature type="compositionally biased region" description="Low complexity" evidence="2">
    <location>
        <begin position="228"/>
        <end position="239"/>
    </location>
</feature>
<organism evidence="3 4">
    <name type="scientific">Prorocentrum cordatum</name>
    <dbReference type="NCBI Taxonomy" id="2364126"/>
    <lineage>
        <taxon>Eukaryota</taxon>
        <taxon>Sar</taxon>
        <taxon>Alveolata</taxon>
        <taxon>Dinophyceae</taxon>
        <taxon>Prorocentrales</taxon>
        <taxon>Prorocentraceae</taxon>
        <taxon>Prorocentrum</taxon>
    </lineage>
</organism>
<accession>A0ABN9SCK6</accession>
<comment type="caution">
    <text evidence="3">The sequence shown here is derived from an EMBL/GenBank/DDBJ whole genome shotgun (WGS) entry which is preliminary data.</text>
</comment>
<feature type="region of interest" description="Disordered" evidence="2">
    <location>
        <begin position="153"/>
        <end position="199"/>
    </location>
</feature>
<protein>
    <submittedName>
        <fullName evidence="3">Uncharacterized protein</fullName>
    </submittedName>
</protein>
<evidence type="ECO:0000256" key="2">
    <source>
        <dbReference type="SAM" id="MobiDB-lite"/>
    </source>
</evidence>
<keyword evidence="4" id="KW-1185">Reference proteome</keyword>
<dbReference type="EMBL" id="CAUYUJ010010569">
    <property type="protein sequence ID" value="CAK0829734.1"/>
    <property type="molecule type" value="Genomic_DNA"/>
</dbReference>
<gene>
    <name evidence="3" type="ORF">PCOR1329_LOCUS28575</name>
</gene>
<keyword evidence="1" id="KW-0175">Coiled coil</keyword>
<feature type="coiled-coil region" evidence="1">
    <location>
        <begin position="314"/>
        <end position="348"/>
    </location>
</feature>
<proteinExistence type="predicted"/>
<evidence type="ECO:0000256" key="1">
    <source>
        <dbReference type="SAM" id="Coils"/>
    </source>
</evidence>
<feature type="region of interest" description="Disordered" evidence="2">
    <location>
        <begin position="218"/>
        <end position="246"/>
    </location>
</feature>
<evidence type="ECO:0000313" key="3">
    <source>
        <dbReference type="EMBL" id="CAK0829734.1"/>
    </source>
</evidence>